<evidence type="ECO:0000313" key="1">
    <source>
        <dbReference type="EMBL" id="PSX43985.1"/>
    </source>
</evidence>
<keyword evidence="2" id="KW-1185">Reference proteome</keyword>
<dbReference type="AlphaFoldDB" id="A0AAX0YR48"/>
<dbReference type="Proteomes" id="UP000240728">
    <property type="component" value="Unassembled WGS sequence"/>
</dbReference>
<sequence length="64" mass="7491">MFDINEIAFKYHKQIINSAIESQDKSDIEIAKEYFRVLLREFNGSWFNTASFIGCSLSDLRILI</sequence>
<name>A0AAX0YR48_9GAMM</name>
<comment type="caution">
    <text evidence="1">The sequence shown here is derived from an EMBL/GenBank/DDBJ whole genome shotgun (WGS) entry which is preliminary data.</text>
</comment>
<organism evidence="1 2">
    <name type="scientific">Photobacterium kishitanii</name>
    <dbReference type="NCBI Taxonomy" id="318456"/>
    <lineage>
        <taxon>Bacteria</taxon>
        <taxon>Pseudomonadati</taxon>
        <taxon>Pseudomonadota</taxon>
        <taxon>Gammaproteobacteria</taxon>
        <taxon>Vibrionales</taxon>
        <taxon>Vibrionaceae</taxon>
        <taxon>Photobacterium</taxon>
    </lineage>
</organism>
<evidence type="ECO:0000313" key="2">
    <source>
        <dbReference type="Proteomes" id="UP000240728"/>
    </source>
</evidence>
<dbReference type="EMBL" id="PYOZ01000010">
    <property type="protein sequence ID" value="PSX43985.1"/>
    <property type="molecule type" value="Genomic_DNA"/>
</dbReference>
<gene>
    <name evidence="1" type="ORF">C0W53_15245</name>
</gene>
<protein>
    <submittedName>
        <fullName evidence="1">Uncharacterized protein</fullName>
    </submittedName>
</protein>
<reference evidence="1 2" key="1">
    <citation type="submission" date="2018-01" db="EMBL/GenBank/DDBJ databases">
        <title>Whole genome sequencing of Histamine producing bacteria.</title>
        <authorList>
            <person name="Butler K."/>
        </authorList>
    </citation>
    <scope>NUCLEOTIDE SEQUENCE [LARGE SCALE GENOMIC DNA]</scope>
    <source>
        <strain evidence="1 2">A1-4</strain>
    </source>
</reference>
<accession>A0AAX0YR48</accession>
<proteinExistence type="predicted"/>